<reference evidence="2 3" key="1">
    <citation type="journal article" date="2009" name="Environ. Microbiol.">
        <title>Genome sequence of Desulfobacterium autotrophicum HRM2, a marine sulfate reducer oxidizing organic carbon completely to carbon dioxide.</title>
        <authorList>
            <person name="Strittmatter A.W."/>
            <person name="Liesegang H."/>
            <person name="Rabus R."/>
            <person name="Decker I."/>
            <person name="Amann J."/>
            <person name="Andres S."/>
            <person name="Henne A."/>
            <person name="Fricke W.F."/>
            <person name="Martinez-Arias R."/>
            <person name="Bartels D."/>
            <person name="Goesmann A."/>
            <person name="Krause L."/>
            <person name="Puehler A."/>
            <person name="Klenk H.P."/>
            <person name="Richter M."/>
            <person name="Schuler M."/>
            <person name="Gloeckner F.O."/>
            <person name="Meyerdierks A."/>
            <person name="Gottschalk G."/>
            <person name="Amann R."/>
        </authorList>
    </citation>
    <scope>NUCLEOTIDE SEQUENCE [LARGE SCALE GENOMIC DNA]</scope>
    <source>
        <strain evidence="3">ATCC 43914 / DSM 3382 / HRM2</strain>
    </source>
</reference>
<dbReference type="InterPro" id="IPR003615">
    <property type="entry name" value="HNH_nuc"/>
</dbReference>
<dbReference type="Proteomes" id="UP000000442">
    <property type="component" value="Chromosome"/>
</dbReference>
<dbReference type="InterPro" id="IPR002711">
    <property type="entry name" value="HNH"/>
</dbReference>
<dbReference type="KEGG" id="dat:HRM2_03860"/>
<evidence type="ECO:0000313" key="2">
    <source>
        <dbReference type="EMBL" id="ACN13505.1"/>
    </source>
</evidence>
<dbReference type="GO" id="GO:0004519">
    <property type="term" value="F:endonuclease activity"/>
    <property type="evidence" value="ECO:0007669"/>
    <property type="project" value="InterPro"/>
</dbReference>
<dbReference type="HOGENOM" id="CLU_737174_0_0_7"/>
<dbReference type="GO" id="GO:0003676">
    <property type="term" value="F:nucleic acid binding"/>
    <property type="evidence" value="ECO:0007669"/>
    <property type="project" value="InterPro"/>
</dbReference>
<dbReference type="GO" id="GO:0008270">
    <property type="term" value="F:zinc ion binding"/>
    <property type="evidence" value="ECO:0007669"/>
    <property type="project" value="InterPro"/>
</dbReference>
<keyword evidence="3" id="KW-1185">Reference proteome</keyword>
<dbReference type="Gene3D" id="1.10.30.50">
    <property type="match status" value="1"/>
</dbReference>
<dbReference type="SMART" id="SM00507">
    <property type="entry name" value="HNHc"/>
    <property type="match status" value="1"/>
</dbReference>
<dbReference type="AlphaFoldDB" id="C0QGN0"/>
<dbReference type="Pfam" id="PF01844">
    <property type="entry name" value="HNH"/>
    <property type="match status" value="1"/>
</dbReference>
<feature type="domain" description="HNH nuclease" evidence="1">
    <location>
        <begin position="291"/>
        <end position="355"/>
    </location>
</feature>
<name>C0QGN0_DESAH</name>
<organism evidence="2 3">
    <name type="scientific">Desulforapulum autotrophicum (strain ATCC 43914 / DSM 3382 / VKM B-1955 / HRM2)</name>
    <name type="common">Desulfobacterium autotrophicum</name>
    <dbReference type="NCBI Taxonomy" id="177437"/>
    <lineage>
        <taxon>Bacteria</taxon>
        <taxon>Pseudomonadati</taxon>
        <taxon>Thermodesulfobacteriota</taxon>
        <taxon>Desulfobacteria</taxon>
        <taxon>Desulfobacterales</taxon>
        <taxon>Desulfobacteraceae</taxon>
        <taxon>Desulforapulum</taxon>
    </lineage>
</organism>
<dbReference type="eggNOG" id="COG3183">
    <property type="taxonomic scope" value="Bacteria"/>
</dbReference>
<evidence type="ECO:0000259" key="1">
    <source>
        <dbReference type="SMART" id="SM00507"/>
    </source>
</evidence>
<proteinExistence type="predicted"/>
<dbReference type="CDD" id="cd00085">
    <property type="entry name" value="HNHc"/>
    <property type="match status" value="1"/>
</dbReference>
<dbReference type="STRING" id="177437.HRM2_03860"/>
<dbReference type="REBASE" id="20393">
    <property type="entry name" value="DauHRMMcrBP"/>
</dbReference>
<accession>C0QGN0</accession>
<sequence>MRKNTEEMFVKAFEIYHSKEKDIDPLIKMGMNENSAKDTIRCFGKLLKGESPSRRVQLSLIKFLLQELYTNNRREDLGNVLRALDKHYEIRSKRYGESNESGQMLIDKYTKKLYGHKVSRFFAYHGPQNPESFDYKGGYGVSQESKWSKVNDDDLVYVIQNVYEKFEFCGIYRILSHYKNEHIGSKNHFRFQLEDITCLINPIDINEDLCGRRLPQLEKPANWSNFKRHFCSQGATFRNPLSSEVFQVLDSLLPDKRPFQFAEEISENEEMLFFEGAKQTVTINKYERDHNARKACIEYHGYNCKVCGFDFEKTYGELGRNYIHVHHLIPLSKIGKEYSINPQTDLIPVCPNCHAMLHKSENPNDLYSLKKMIQK</sequence>
<keyword evidence="2" id="KW-0378">Hydrolase</keyword>
<dbReference type="GO" id="GO:0016787">
    <property type="term" value="F:hydrolase activity"/>
    <property type="evidence" value="ECO:0007669"/>
    <property type="project" value="UniProtKB-KW"/>
</dbReference>
<gene>
    <name evidence="2" type="ordered locus">HRM2_03860</name>
</gene>
<evidence type="ECO:0000313" key="3">
    <source>
        <dbReference type="Proteomes" id="UP000000442"/>
    </source>
</evidence>
<protein>
    <submittedName>
        <fullName evidence="2">5-methylcytosine-specific restriction enzyme A</fullName>
        <ecNumber evidence="2">3.1.21.-</ecNumber>
    </submittedName>
</protein>
<dbReference type="EMBL" id="CP001087">
    <property type="protein sequence ID" value="ACN13505.1"/>
    <property type="molecule type" value="Genomic_DNA"/>
</dbReference>
<dbReference type="EC" id="3.1.21.-" evidence="2"/>